<keyword evidence="4 6" id="KW-0472">Membrane</keyword>
<feature type="transmembrane region" description="Helical" evidence="6">
    <location>
        <begin position="202"/>
        <end position="229"/>
    </location>
</feature>
<sequence length="443" mass="50015">MLPVSGRTARRPTAILDRAKYASRAVHGVVPWMQCDRGVGFLGDADVSPLVRRISEILTWLSRHSPHSFFLHACEMTTLRELLVETWVEYGISTFFITLRLFTRFKMVGRRLQKDDYLMVLAWFFYTMMTVCAHIVSINGDNRAMTNEERRNIPLDERARKIKGSKFFLGGHMTYVSMIWAMKICMLLFFQRLTRGLKSEKFIKPGIVLVATTWLVEVLTVLCTCRPVSNNWAIYPDPGKLCTHESPVWYIVQVVFNVVTDAVIVSIPMPLVIQAKISVWRKLGLAFLLGAGIFVMVAAILRVVFVLQNAAPSEPAIWAMRECFVATFVGNAPMIRPLFTKKFYQGGYKDNDLSHGYNQSGSVPLDTYGTNSHSKSYFTSKAGTHADVESSSMENIIDSSDSKAGGSDFGIRVQHSVAITSETNTMTTVGDEDRKWTPEFERR</sequence>
<evidence type="ECO:0000256" key="3">
    <source>
        <dbReference type="ARBA" id="ARBA00022989"/>
    </source>
</evidence>
<proteinExistence type="inferred from homology"/>
<gene>
    <name evidence="8" type="ORF">GTA08_BOTSDO01441</name>
</gene>
<feature type="transmembrane region" description="Helical" evidence="6">
    <location>
        <begin position="167"/>
        <end position="190"/>
    </location>
</feature>
<dbReference type="InterPro" id="IPR049326">
    <property type="entry name" value="Rhodopsin_dom_fungi"/>
</dbReference>
<comment type="subcellular location">
    <subcellularLocation>
        <location evidence="1">Membrane</location>
        <topology evidence="1">Multi-pass membrane protein</topology>
    </subcellularLocation>
</comment>
<name>A0A8H4N925_9PEZI</name>
<keyword evidence="3 6" id="KW-1133">Transmembrane helix</keyword>
<evidence type="ECO:0000256" key="4">
    <source>
        <dbReference type="ARBA" id="ARBA00023136"/>
    </source>
</evidence>
<protein>
    <recommendedName>
        <fullName evidence="7">Rhodopsin domain-containing protein</fullName>
    </recommendedName>
</protein>
<organism evidence="8 9">
    <name type="scientific">Botryosphaeria dothidea</name>
    <dbReference type="NCBI Taxonomy" id="55169"/>
    <lineage>
        <taxon>Eukaryota</taxon>
        <taxon>Fungi</taxon>
        <taxon>Dikarya</taxon>
        <taxon>Ascomycota</taxon>
        <taxon>Pezizomycotina</taxon>
        <taxon>Dothideomycetes</taxon>
        <taxon>Dothideomycetes incertae sedis</taxon>
        <taxon>Botryosphaeriales</taxon>
        <taxon>Botryosphaeriaceae</taxon>
        <taxon>Botryosphaeria</taxon>
    </lineage>
</organism>
<feature type="transmembrane region" description="Helical" evidence="6">
    <location>
        <begin position="249"/>
        <end position="273"/>
    </location>
</feature>
<evidence type="ECO:0000256" key="1">
    <source>
        <dbReference type="ARBA" id="ARBA00004141"/>
    </source>
</evidence>
<dbReference type="Pfam" id="PF20684">
    <property type="entry name" value="Fung_rhodopsin"/>
    <property type="match status" value="1"/>
</dbReference>
<keyword evidence="2 6" id="KW-0812">Transmembrane</keyword>
<feature type="transmembrane region" description="Helical" evidence="6">
    <location>
        <begin position="117"/>
        <end position="136"/>
    </location>
</feature>
<feature type="transmembrane region" description="Helical" evidence="6">
    <location>
        <begin position="317"/>
        <end position="339"/>
    </location>
</feature>
<evidence type="ECO:0000256" key="2">
    <source>
        <dbReference type="ARBA" id="ARBA00022692"/>
    </source>
</evidence>
<dbReference type="EMBL" id="WWBZ02000001">
    <property type="protein sequence ID" value="KAF4313675.1"/>
    <property type="molecule type" value="Genomic_DNA"/>
</dbReference>
<feature type="transmembrane region" description="Helical" evidence="6">
    <location>
        <begin position="285"/>
        <end position="305"/>
    </location>
</feature>
<keyword evidence="9" id="KW-1185">Reference proteome</keyword>
<dbReference type="GO" id="GO:0016020">
    <property type="term" value="C:membrane"/>
    <property type="evidence" value="ECO:0007669"/>
    <property type="project" value="UniProtKB-SubCell"/>
</dbReference>
<dbReference type="PANTHER" id="PTHR33048:SF2">
    <property type="entry name" value="SRPK"/>
    <property type="match status" value="1"/>
</dbReference>
<evidence type="ECO:0000256" key="5">
    <source>
        <dbReference type="ARBA" id="ARBA00038359"/>
    </source>
</evidence>
<feature type="transmembrane region" description="Helical" evidence="6">
    <location>
        <begin position="87"/>
        <end position="105"/>
    </location>
</feature>
<dbReference type="OrthoDB" id="2988756at2759"/>
<dbReference type="PANTHER" id="PTHR33048">
    <property type="entry name" value="PTH11-LIKE INTEGRAL MEMBRANE PROTEIN (AFU_ORTHOLOGUE AFUA_5G11245)"/>
    <property type="match status" value="1"/>
</dbReference>
<dbReference type="InterPro" id="IPR052337">
    <property type="entry name" value="SAT4-like"/>
</dbReference>
<comment type="similarity">
    <text evidence="5">Belongs to the SAT4 family.</text>
</comment>
<evidence type="ECO:0000259" key="7">
    <source>
        <dbReference type="Pfam" id="PF20684"/>
    </source>
</evidence>
<feature type="domain" description="Rhodopsin" evidence="7">
    <location>
        <begin position="99"/>
        <end position="340"/>
    </location>
</feature>
<evidence type="ECO:0000313" key="9">
    <source>
        <dbReference type="Proteomes" id="UP000572817"/>
    </source>
</evidence>
<evidence type="ECO:0000313" key="8">
    <source>
        <dbReference type="EMBL" id="KAF4313675.1"/>
    </source>
</evidence>
<accession>A0A8H4N925</accession>
<reference evidence="8" key="1">
    <citation type="submission" date="2020-04" db="EMBL/GenBank/DDBJ databases">
        <title>Genome Assembly and Annotation of Botryosphaeria dothidea sdau 11-99, a Latent Pathogen of Apple Fruit Ring Rot in China.</title>
        <authorList>
            <person name="Yu C."/>
            <person name="Diao Y."/>
            <person name="Lu Q."/>
            <person name="Zhao J."/>
            <person name="Cui S."/>
            <person name="Peng C."/>
            <person name="He B."/>
            <person name="Liu H."/>
        </authorList>
    </citation>
    <scope>NUCLEOTIDE SEQUENCE [LARGE SCALE GENOMIC DNA]</scope>
    <source>
        <strain evidence="8">Sdau11-99</strain>
    </source>
</reference>
<dbReference type="AlphaFoldDB" id="A0A8H4N925"/>
<evidence type="ECO:0000256" key="6">
    <source>
        <dbReference type="SAM" id="Phobius"/>
    </source>
</evidence>
<comment type="caution">
    <text evidence="8">The sequence shown here is derived from an EMBL/GenBank/DDBJ whole genome shotgun (WGS) entry which is preliminary data.</text>
</comment>
<dbReference type="Proteomes" id="UP000572817">
    <property type="component" value="Unassembled WGS sequence"/>
</dbReference>